<comment type="subunit">
    <text evidence="8">Heterotetramer composed of ParC and ParE.</text>
</comment>
<dbReference type="Gene3D" id="1.10.268.10">
    <property type="entry name" value="Topoisomerase, domain 3"/>
    <property type="match status" value="1"/>
</dbReference>
<feature type="region of interest" description="Disordered" evidence="12">
    <location>
        <begin position="839"/>
        <end position="891"/>
    </location>
</feature>
<dbReference type="AlphaFoldDB" id="A0A3E2DNG6"/>
<dbReference type="Pfam" id="PF03989">
    <property type="entry name" value="DNA_gyraseA_C"/>
    <property type="match status" value="6"/>
</dbReference>
<dbReference type="GO" id="GO:0005524">
    <property type="term" value="F:ATP binding"/>
    <property type="evidence" value="ECO:0007669"/>
    <property type="project" value="UniProtKB-UniRule"/>
</dbReference>
<dbReference type="Gene3D" id="3.90.199.10">
    <property type="entry name" value="Topoisomerase II, domain 5"/>
    <property type="match status" value="1"/>
</dbReference>
<feature type="coiled-coil region" evidence="11">
    <location>
        <begin position="452"/>
        <end position="486"/>
    </location>
</feature>
<dbReference type="InterPro" id="IPR013757">
    <property type="entry name" value="Topo_IIA_A_a_sf"/>
</dbReference>
<dbReference type="FunFam" id="2.120.10.90:FF:000005">
    <property type="entry name" value="DNA topoisomerase 4 subunit A"/>
    <property type="match status" value="1"/>
</dbReference>
<dbReference type="GO" id="GO:0005694">
    <property type="term" value="C:chromosome"/>
    <property type="evidence" value="ECO:0007669"/>
    <property type="project" value="InterPro"/>
</dbReference>
<feature type="active site" description="O-(5'-phospho-DNA)-tyrosine intermediate" evidence="9 10">
    <location>
        <position position="140"/>
    </location>
</feature>
<dbReference type="GO" id="GO:0005737">
    <property type="term" value="C:cytoplasm"/>
    <property type="evidence" value="ECO:0007669"/>
    <property type="project" value="UniProtKB-SubCell"/>
</dbReference>
<comment type="subcellular location">
    <subcellularLocation>
        <location evidence="9">Cytoplasm</location>
    </subcellularLocation>
</comment>
<evidence type="ECO:0000256" key="12">
    <source>
        <dbReference type="SAM" id="MobiDB-lite"/>
    </source>
</evidence>
<feature type="short sequence motif" description="GyrA-box" evidence="9">
    <location>
        <begin position="548"/>
        <end position="554"/>
    </location>
</feature>
<evidence type="ECO:0000259" key="13">
    <source>
        <dbReference type="PROSITE" id="PS52040"/>
    </source>
</evidence>
<dbReference type="InterPro" id="IPR013758">
    <property type="entry name" value="Topo_IIA_A/C_ab"/>
</dbReference>
<dbReference type="SUPFAM" id="SSF101904">
    <property type="entry name" value="GyrA/ParC C-terminal domain-like"/>
    <property type="match status" value="1"/>
</dbReference>
<dbReference type="InterPro" id="IPR006691">
    <property type="entry name" value="GyrA/parC_rep"/>
</dbReference>
<dbReference type="Proteomes" id="UP000259211">
    <property type="component" value="Unassembled WGS sequence"/>
</dbReference>
<evidence type="ECO:0000256" key="2">
    <source>
        <dbReference type="ARBA" id="ARBA00008263"/>
    </source>
</evidence>
<evidence type="ECO:0000313" key="15">
    <source>
        <dbReference type="Proteomes" id="UP000259211"/>
    </source>
</evidence>
<dbReference type="InterPro" id="IPR035516">
    <property type="entry name" value="Gyrase/topoIV_suA_C"/>
</dbReference>
<accession>A0A3E2DNG6</accession>
<dbReference type="InterPro" id="IPR002205">
    <property type="entry name" value="Topo_IIA_dom_A"/>
</dbReference>
<keyword evidence="6 9" id="KW-0238">DNA-binding</keyword>
<sequence>MADDEKPDEQNQADHQGLVTGRHVGIQPVEIRDEIQNAYLDYAMSVIVGRALPDVRDGLKPVHRRVIYAMYDGGYRPDRGWNKCSRVVGDVMGKYHPHGDSAIYDTLVRLAQPWAMRHKLVQGQGNFGSQGNDGAAAMRYTECKMAPLAMEMVRDIDQDTVDFQPNYDNKETEPVVLPARFPNLLVNGSSGIAVGMATNIPTHNLCEINEAVQWSLTHPEASQEELLEACMERIKGPDFPGGALIVGRQGIEDAYRTGRGSVTMRAVIDMEEDKKGRQCLVVTELPYMCNPDNLATKIADLVNSGRINGIADIRDDSSARTGQRLVIVLKRDAQPRVVMNNLYKHTALQDTFGCNMLALVDNVPRTLRLDQFISYWIDHQMEVIRRRTEYRLAQAEKDAHIQRALVKALDMLDEVIALIRRSPNTEAASTGLQELLDIDEIQARAILDMQLRRLAALERQKIIDRLEELERLIAGYKAILASEDRQREIISTELAEIVEKYGDERRTRIIAADGDFSEEDFIPDDDVVVTITRGGYAKRTRTDLYRVQKRGGKGVRGASLRADDEVAQLFTTTNHQWILFFTNMGRVYRTKVWQLPEAGRDAKGGHVAGLLSFLPDEKIAQVMTLRSYEDAEYLLLATRRGLVKKTALKAYDSSRQAGVIAINFRTEDDELIGAEQCSAEDDVLLISRKGQAIRFSAGDDQLRPMGRATSGVTGMKFRGDDELLSMSIIHSDMPEDDRFIFTATDGGYAKRTAVSEYRQQGRGGLGIKAMALNEERGSLVGGLVVSEADEIIAIKTSGQITRSAVSEVPAKGRSTMGVKFVSVHGDDAVSIIAVNPEHQVEEDVEEKAVETAEGGATQTESGDVLPQGDTVDDDRTVDTAESDMKPEDNGE</sequence>
<dbReference type="NCBIfam" id="NF004044">
    <property type="entry name" value="PRK05561.1"/>
    <property type="match status" value="1"/>
</dbReference>
<comment type="function">
    <text evidence="9">A type II topoisomerase that negatively supercoils closed circular double-stranded (ds) DNA in an ATP-dependent manner to modulate DNA topology and maintain chromosomes in an underwound state. Negative supercoiling favors strand separation, and DNA replication, transcription, recombination and repair, all of which involve strand separation. Also able to catalyze the interconversion of other topological isomers of dsDNA rings, including catenanes and knotted rings. Type II topoisomerases break and join 2 DNA strands simultaneously in an ATP-dependent manner.</text>
</comment>
<dbReference type="PANTHER" id="PTHR43493">
    <property type="entry name" value="DNA GYRASE/TOPOISOMERASE SUBUNIT A"/>
    <property type="match status" value="1"/>
</dbReference>
<dbReference type="InterPro" id="IPR050220">
    <property type="entry name" value="Type_II_DNA_Topoisomerases"/>
</dbReference>
<comment type="subunit">
    <text evidence="9">Heterotetramer, composed of two GyrA and two GyrB chains. In the heterotetramer, GyrA contains the active site tyrosine that forms a transient covalent intermediate with DNA, while GyrB binds cofactors and catalyzes ATP hydrolysis.</text>
</comment>
<dbReference type="InterPro" id="IPR005743">
    <property type="entry name" value="GyrA"/>
</dbReference>
<dbReference type="NCBIfam" id="TIGR01063">
    <property type="entry name" value="gyrA"/>
    <property type="match status" value="1"/>
</dbReference>
<keyword evidence="5 9" id="KW-0799">Topoisomerase</keyword>
<evidence type="ECO:0000313" key="14">
    <source>
        <dbReference type="EMBL" id="RFT46936.1"/>
    </source>
</evidence>
<dbReference type="CDD" id="cd00187">
    <property type="entry name" value="TOP4c"/>
    <property type="match status" value="1"/>
</dbReference>
<dbReference type="RefSeq" id="WP_117188312.1">
    <property type="nucleotide sequence ID" value="NZ_NOWI01000001.1"/>
</dbReference>
<dbReference type="GO" id="GO:0003677">
    <property type="term" value="F:DNA binding"/>
    <property type="evidence" value="ECO:0007669"/>
    <property type="project" value="UniProtKB-UniRule"/>
</dbReference>
<evidence type="ECO:0000256" key="4">
    <source>
        <dbReference type="ARBA" id="ARBA00022840"/>
    </source>
</evidence>
<evidence type="ECO:0000256" key="1">
    <source>
        <dbReference type="ARBA" id="ARBA00000185"/>
    </source>
</evidence>
<evidence type="ECO:0000256" key="7">
    <source>
        <dbReference type="ARBA" id="ARBA00023235"/>
    </source>
</evidence>
<keyword evidence="9" id="KW-0963">Cytoplasm</keyword>
<comment type="catalytic activity">
    <reaction evidence="1 9 10">
        <text>ATP-dependent breakage, passage and rejoining of double-stranded DNA.</text>
        <dbReference type="EC" id="5.6.2.2"/>
    </reaction>
</comment>
<proteinExistence type="inferred from homology"/>
<comment type="miscellaneous">
    <text evidence="9">Few gyrases are as efficient as E.coli at forming negative supercoils. Not all organisms have 2 type II topoisomerases; in organisms with a single type II topoisomerase this enzyme also has to decatenate newly replicated chromosomes.</text>
</comment>
<dbReference type="NCBIfam" id="NF004043">
    <property type="entry name" value="PRK05560.1"/>
    <property type="match status" value="1"/>
</dbReference>
<organism evidence="14 15">
    <name type="scientific">Cutibacterium avidum</name>
    <dbReference type="NCBI Taxonomy" id="33010"/>
    <lineage>
        <taxon>Bacteria</taxon>
        <taxon>Bacillati</taxon>
        <taxon>Actinomycetota</taxon>
        <taxon>Actinomycetes</taxon>
        <taxon>Propionibacteriales</taxon>
        <taxon>Propionibacteriaceae</taxon>
        <taxon>Cutibacterium</taxon>
    </lineage>
</organism>
<keyword evidence="11" id="KW-0175">Coiled coil</keyword>
<keyword evidence="4 9" id="KW-0067">ATP-binding</keyword>
<dbReference type="HAMAP" id="MF_01897">
    <property type="entry name" value="GyrA"/>
    <property type="match status" value="1"/>
</dbReference>
<evidence type="ECO:0000256" key="6">
    <source>
        <dbReference type="ARBA" id="ARBA00023125"/>
    </source>
</evidence>
<evidence type="ECO:0000256" key="8">
    <source>
        <dbReference type="ARBA" id="ARBA00063644"/>
    </source>
</evidence>
<comment type="caution">
    <text evidence="14">The sequence shown here is derived from an EMBL/GenBank/DDBJ whole genome shotgun (WGS) entry which is preliminary data.</text>
</comment>
<keyword evidence="3 9" id="KW-0547">Nucleotide-binding</keyword>
<dbReference type="GO" id="GO:0034335">
    <property type="term" value="F:DNA negative supercoiling activity"/>
    <property type="evidence" value="ECO:0007669"/>
    <property type="project" value="UniProtKB-ARBA"/>
</dbReference>
<dbReference type="EMBL" id="NOWI01000001">
    <property type="protein sequence ID" value="RFT46936.1"/>
    <property type="molecule type" value="Genomic_DNA"/>
</dbReference>
<evidence type="ECO:0000256" key="3">
    <source>
        <dbReference type="ARBA" id="ARBA00022741"/>
    </source>
</evidence>
<evidence type="ECO:0000256" key="9">
    <source>
        <dbReference type="HAMAP-Rule" id="MF_01897"/>
    </source>
</evidence>
<evidence type="ECO:0000256" key="10">
    <source>
        <dbReference type="PROSITE-ProRule" id="PRU01384"/>
    </source>
</evidence>
<dbReference type="SUPFAM" id="SSF56719">
    <property type="entry name" value="Type II DNA topoisomerase"/>
    <property type="match status" value="1"/>
</dbReference>
<dbReference type="FunFam" id="1.10.268.10:FF:000001">
    <property type="entry name" value="DNA gyrase subunit A"/>
    <property type="match status" value="1"/>
</dbReference>
<protein>
    <recommendedName>
        <fullName evidence="9">DNA gyrase subunit A</fullName>
        <ecNumber evidence="9">5.6.2.2</ecNumber>
    </recommendedName>
</protein>
<gene>
    <name evidence="9" type="primary">gyrA</name>
    <name evidence="14" type="ORF">CHT91_01085</name>
</gene>
<dbReference type="EC" id="5.6.2.2" evidence="9"/>
<dbReference type="Gene3D" id="2.120.10.90">
    <property type="entry name" value="DNA gyrase/topoisomerase IV, subunit A, C-terminal"/>
    <property type="match status" value="1"/>
</dbReference>
<dbReference type="PANTHER" id="PTHR43493:SF5">
    <property type="entry name" value="DNA GYRASE SUBUNIT A, CHLOROPLASTIC_MITOCHONDRIAL"/>
    <property type="match status" value="1"/>
</dbReference>
<dbReference type="GO" id="GO:0006265">
    <property type="term" value="P:DNA topological change"/>
    <property type="evidence" value="ECO:0007669"/>
    <property type="project" value="UniProtKB-UniRule"/>
</dbReference>
<dbReference type="Gene3D" id="3.30.1360.40">
    <property type="match status" value="1"/>
</dbReference>
<comment type="similarity">
    <text evidence="2 9">Belongs to the type II topoisomerase GyrA/ParC subunit family.</text>
</comment>
<dbReference type="PROSITE" id="PS52040">
    <property type="entry name" value="TOPO_IIA"/>
    <property type="match status" value="1"/>
</dbReference>
<dbReference type="GO" id="GO:0009330">
    <property type="term" value="C:DNA topoisomerase type II (double strand cut, ATP-hydrolyzing) complex"/>
    <property type="evidence" value="ECO:0007669"/>
    <property type="project" value="TreeGrafter"/>
</dbReference>
<dbReference type="FunFam" id="3.90.199.10:FF:000001">
    <property type="entry name" value="DNA gyrase subunit A"/>
    <property type="match status" value="1"/>
</dbReference>
<dbReference type="Pfam" id="PF00521">
    <property type="entry name" value="DNA_topoisoIV"/>
    <property type="match status" value="1"/>
</dbReference>
<evidence type="ECO:0000256" key="11">
    <source>
        <dbReference type="SAM" id="Coils"/>
    </source>
</evidence>
<feature type="compositionally biased region" description="Basic and acidic residues" evidence="12">
    <location>
        <begin position="873"/>
        <end position="891"/>
    </location>
</feature>
<name>A0A3E2DNG6_9ACTN</name>
<reference evidence="14 15" key="1">
    <citation type="submission" date="2017-07" db="EMBL/GenBank/DDBJ databases">
        <authorList>
            <person name="Sun Z.S."/>
            <person name="Albrecht U."/>
            <person name="Echele G."/>
            <person name="Lee C.C."/>
        </authorList>
    </citation>
    <scope>NUCLEOTIDE SEQUENCE [LARGE SCALE GENOMIC DNA]</scope>
    <source>
        <strain evidence="14 15">P16-029</strain>
    </source>
</reference>
<dbReference type="InterPro" id="IPR013760">
    <property type="entry name" value="Topo_IIA-like_dom_sf"/>
</dbReference>
<dbReference type="SMART" id="SM00434">
    <property type="entry name" value="TOP4c"/>
    <property type="match status" value="1"/>
</dbReference>
<evidence type="ECO:0000256" key="5">
    <source>
        <dbReference type="ARBA" id="ARBA00023029"/>
    </source>
</evidence>
<keyword evidence="7 9" id="KW-0413">Isomerase</keyword>
<dbReference type="FunFam" id="3.30.1360.40:FF:000002">
    <property type="entry name" value="DNA gyrase subunit A"/>
    <property type="match status" value="1"/>
</dbReference>
<dbReference type="GO" id="GO:0006261">
    <property type="term" value="P:DNA-templated DNA replication"/>
    <property type="evidence" value="ECO:0007669"/>
    <property type="project" value="UniProtKB-UniRule"/>
</dbReference>
<feature type="domain" description="Topo IIA-type catalytic" evidence="13">
    <location>
        <begin position="52"/>
        <end position="521"/>
    </location>
</feature>
<feature type="compositionally biased region" description="Basic and acidic residues" evidence="12">
    <location>
        <begin position="839"/>
        <end position="850"/>
    </location>
</feature>